<reference evidence="1" key="1">
    <citation type="submission" date="2022-07" db="EMBL/GenBank/DDBJ databases">
        <title>Phylogenomic reconstructions and comparative analyses of Kickxellomycotina fungi.</title>
        <authorList>
            <person name="Reynolds N.K."/>
            <person name="Stajich J.E."/>
            <person name="Barry K."/>
            <person name="Grigoriev I.V."/>
            <person name="Crous P."/>
            <person name="Smith M.E."/>
        </authorList>
    </citation>
    <scope>NUCLEOTIDE SEQUENCE</scope>
    <source>
        <strain evidence="1">NRRL 5244</strain>
    </source>
</reference>
<keyword evidence="2" id="KW-1185">Reference proteome</keyword>
<accession>A0ACC1JH55</accession>
<gene>
    <name evidence="1" type="primary">EFM5</name>
    <name evidence="1" type="ORF">FBU59_000404</name>
</gene>
<organism evidence="1 2">
    <name type="scientific">Linderina macrospora</name>
    <dbReference type="NCBI Taxonomy" id="4868"/>
    <lineage>
        <taxon>Eukaryota</taxon>
        <taxon>Fungi</taxon>
        <taxon>Fungi incertae sedis</taxon>
        <taxon>Zoopagomycota</taxon>
        <taxon>Kickxellomycotina</taxon>
        <taxon>Kickxellomycetes</taxon>
        <taxon>Kickxellales</taxon>
        <taxon>Kickxellaceae</taxon>
        <taxon>Linderina</taxon>
    </lineage>
</organism>
<dbReference type="Proteomes" id="UP001150603">
    <property type="component" value="Unassembled WGS sequence"/>
</dbReference>
<evidence type="ECO:0000313" key="1">
    <source>
        <dbReference type="EMBL" id="KAJ1951014.1"/>
    </source>
</evidence>
<protein>
    <submittedName>
        <fullName evidence="1">Protein-lysine N-methyltransferase efm5</fullName>
    </submittedName>
</protein>
<proteinExistence type="predicted"/>
<dbReference type="EMBL" id="JANBPW010000075">
    <property type="protein sequence ID" value="KAJ1951014.1"/>
    <property type="molecule type" value="Genomic_DNA"/>
</dbReference>
<name>A0ACC1JH55_9FUNG</name>
<evidence type="ECO:0000313" key="2">
    <source>
        <dbReference type="Proteomes" id="UP001150603"/>
    </source>
</evidence>
<comment type="caution">
    <text evidence="1">The sequence shown here is derived from an EMBL/GenBank/DDBJ whole genome shotgun (WGS) entry which is preliminary data.</text>
</comment>
<sequence>MAIGDDESLSLSADTLAALQSFMAEKQAIDDKFEQLKGKAEQDFDTKQLEITMDMFQEDWQLSQFWYDDTTANFLADTALRNTEASDYVAFISAPTAYVALRRKDIAARPNAHLFEFDQRFSVFNDQFVLYDYNKPTDFVEADALKGKFKFIYTDPPFLNKDCLGKMIRTMKFLAAPGCKIMIVTGAVMEKQAEVEIGARATGFAPTHRGGLSNEFLCYTTFEDELLKWV</sequence>